<dbReference type="Proteomes" id="UP000812982">
    <property type="component" value="Unassembled WGS sequence"/>
</dbReference>
<protein>
    <recommendedName>
        <fullName evidence="3">AttH domain-containing protein</fullName>
    </recommendedName>
</protein>
<evidence type="ECO:0000313" key="2">
    <source>
        <dbReference type="Proteomes" id="UP000812982"/>
    </source>
</evidence>
<gene>
    <name evidence="1" type="ORF">FR943_13365</name>
</gene>
<accession>A0ABS6KMS8</accession>
<keyword evidence="2" id="KW-1185">Reference proteome</keyword>
<dbReference type="RefSeq" id="WP_217157752.1">
    <property type="nucleotide sequence ID" value="NZ_VOMB01000016.1"/>
</dbReference>
<reference evidence="1 2" key="1">
    <citation type="journal article" date="2021" name="Sci. Rep.">
        <title>Phenotypic and genomic hallmarks of a novel, potentially pathogenic rapidly growing Mycobacterium species related to the Mycobacterium fortuitum complex.</title>
        <authorList>
            <person name="Gharbi R."/>
            <person name="Khanna V."/>
            <person name="Frigui W."/>
            <person name="Mhenni B."/>
            <person name="Brosch R."/>
            <person name="Mardassi H."/>
        </authorList>
    </citation>
    <scope>NUCLEOTIDE SEQUENCE [LARGE SCALE GENOMIC DNA]</scope>
    <source>
        <strain evidence="1 2">TNTM28</strain>
    </source>
</reference>
<comment type="caution">
    <text evidence="1">The sequence shown here is derived from an EMBL/GenBank/DDBJ whole genome shotgun (WGS) entry which is preliminary data.</text>
</comment>
<name>A0ABS6KMS8_9MYCO</name>
<sequence length="340" mass="37620">MTAVLAGSDFLRAPVLAAADPDGYKEWHHFVIHGADRRILINLSLTDETTAAGRHRLVPRVIVIAHDGRWSGAIERFDGSDLEVSADLGNLTVGDNTMTVGPDGYRVQLDLPGSRIQGDLVFTPVSRPFVVNNQPVGAGRMNWLFVPRLRAEGRLRLADAEHRIAGELAYHDHNWGRFRWGDDFGWVWGTILPEEPGDPWSMVFLQMTDRRRLHYLSQALYVWHHDKPAAIFRHAAVSTERVGTPAAPPDCTLPPPMRLVLDGTVSGIPERFRIAAARVDDKVHAEFRTGSYARLAQPSELCLTRSTVLYETNGTATVTGRIGGRDIAFTGAGVFEFLDG</sequence>
<evidence type="ECO:0000313" key="1">
    <source>
        <dbReference type="EMBL" id="MBU9764825.1"/>
    </source>
</evidence>
<dbReference type="EMBL" id="VOMB01000016">
    <property type="protein sequence ID" value="MBU9764825.1"/>
    <property type="molecule type" value="Genomic_DNA"/>
</dbReference>
<evidence type="ECO:0008006" key="3">
    <source>
        <dbReference type="Google" id="ProtNLM"/>
    </source>
</evidence>
<proteinExistence type="predicted"/>
<organism evidence="1 2">
    <name type="scientific">[Mycobacterium] fortunisiensis</name>
    <dbReference type="NCBI Taxonomy" id="2600579"/>
    <lineage>
        <taxon>Bacteria</taxon>
        <taxon>Bacillati</taxon>
        <taxon>Actinomycetota</taxon>
        <taxon>Actinomycetes</taxon>
        <taxon>Mycobacteriales</taxon>
        <taxon>Mycobacteriaceae</taxon>
        <taxon>Mycolicibacterium</taxon>
    </lineage>
</organism>